<dbReference type="InterPro" id="IPR037066">
    <property type="entry name" value="Plug_dom_sf"/>
</dbReference>
<dbReference type="InterPro" id="IPR036942">
    <property type="entry name" value="Beta-barrel_TonB_sf"/>
</dbReference>
<comment type="caution">
    <text evidence="10">The sequence shown here is derived from an EMBL/GenBank/DDBJ whole genome shotgun (WGS) entry which is preliminary data.</text>
</comment>
<proteinExistence type="inferred from homology"/>
<evidence type="ECO:0000256" key="1">
    <source>
        <dbReference type="ARBA" id="ARBA00004571"/>
    </source>
</evidence>
<dbReference type="Pfam" id="PF07715">
    <property type="entry name" value="Plug"/>
    <property type="match status" value="1"/>
</dbReference>
<dbReference type="InterPro" id="IPR023996">
    <property type="entry name" value="TonB-dep_OMP_SusC/RagA"/>
</dbReference>
<evidence type="ECO:0000256" key="7">
    <source>
        <dbReference type="PROSITE-ProRule" id="PRU01360"/>
    </source>
</evidence>
<dbReference type="InterPro" id="IPR023997">
    <property type="entry name" value="TonB-dep_OMP_SusC/RagA_CS"/>
</dbReference>
<dbReference type="NCBIfam" id="TIGR04056">
    <property type="entry name" value="OMP_RagA_SusC"/>
    <property type="match status" value="1"/>
</dbReference>
<dbReference type="RefSeq" id="WP_128533456.1">
    <property type="nucleotide sequence ID" value="NZ_SBIW01000003.1"/>
</dbReference>
<dbReference type="SUPFAM" id="SSF56935">
    <property type="entry name" value="Porins"/>
    <property type="match status" value="1"/>
</dbReference>
<comment type="similarity">
    <text evidence="7">Belongs to the TonB-dependent receptor family.</text>
</comment>
<name>A0A3S4YFG6_9SPHI</name>
<evidence type="ECO:0000256" key="3">
    <source>
        <dbReference type="ARBA" id="ARBA00022452"/>
    </source>
</evidence>
<dbReference type="InterPro" id="IPR012910">
    <property type="entry name" value="Plug_dom"/>
</dbReference>
<dbReference type="InterPro" id="IPR039426">
    <property type="entry name" value="TonB-dep_rcpt-like"/>
</dbReference>
<feature type="chain" id="PRO_5018788671" evidence="8">
    <location>
        <begin position="29"/>
        <end position="1040"/>
    </location>
</feature>
<dbReference type="SUPFAM" id="SSF49464">
    <property type="entry name" value="Carboxypeptidase regulatory domain-like"/>
    <property type="match status" value="1"/>
</dbReference>
<dbReference type="PROSITE" id="PS51257">
    <property type="entry name" value="PROKAR_LIPOPROTEIN"/>
    <property type="match status" value="1"/>
</dbReference>
<evidence type="ECO:0000256" key="4">
    <source>
        <dbReference type="ARBA" id="ARBA00022692"/>
    </source>
</evidence>
<feature type="signal peptide" evidence="8">
    <location>
        <begin position="1"/>
        <end position="28"/>
    </location>
</feature>
<evidence type="ECO:0000259" key="9">
    <source>
        <dbReference type="Pfam" id="PF07715"/>
    </source>
</evidence>
<keyword evidence="10" id="KW-0675">Receptor</keyword>
<keyword evidence="5 7" id="KW-0472">Membrane</keyword>
<evidence type="ECO:0000256" key="8">
    <source>
        <dbReference type="SAM" id="SignalP"/>
    </source>
</evidence>
<dbReference type="Proteomes" id="UP000286701">
    <property type="component" value="Unassembled WGS sequence"/>
</dbReference>
<keyword evidence="11" id="KW-1185">Reference proteome</keyword>
<dbReference type="NCBIfam" id="TIGR04057">
    <property type="entry name" value="SusC_RagA_signa"/>
    <property type="match status" value="1"/>
</dbReference>
<keyword evidence="8" id="KW-0732">Signal</keyword>
<comment type="subcellular location">
    <subcellularLocation>
        <location evidence="1 7">Cell outer membrane</location>
        <topology evidence="1 7">Multi-pass membrane protein</topology>
    </subcellularLocation>
</comment>
<organism evidence="10 11">
    <name type="scientific">Mucilaginibacter gilvus</name>
    <dbReference type="NCBI Taxonomy" id="2305909"/>
    <lineage>
        <taxon>Bacteria</taxon>
        <taxon>Pseudomonadati</taxon>
        <taxon>Bacteroidota</taxon>
        <taxon>Sphingobacteriia</taxon>
        <taxon>Sphingobacteriales</taxon>
        <taxon>Sphingobacteriaceae</taxon>
        <taxon>Mucilaginibacter</taxon>
    </lineage>
</organism>
<reference evidence="10 11" key="1">
    <citation type="submission" date="2019-01" db="EMBL/GenBank/DDBJ databases">
        <title>Mucilaginibacter antarcticum sp. nov., isolated from antarctic soil.</title>
        <authorList>
            <person name="Yan Y.-Q."/>
            <person name="Du Z.-J."/>
        </authorList>
    </citation>
    <scope>NUCLEOTIDE SEQUENCE [LARGE SCALE GENOMIC DNA]</scope>
    <source>
        <strain evidence="10 11">F01003</strain>
    </source>
</reference>
<sequence length="1040" mass="112175">MKRSLLNIYNKAALLLLFSILSCATALAQDKRLTGTVFDEQNQPLPGATIKIKSGQIAVGTDVNGKFTISVANNEQTLIVHFVGYVDEEVTIGSQTNFTVRLTPSSKNLNEVIVVGYGTVRKKDLTGAVASVSGKTLAEVPAPNLIDQLKGRTAGVDVVSNGATPGTGGQIRIRGNRTITTGNNDGQDGPLVVLDGIPYPGSINDFAPEDIASIDILKDASATAVYGSRGAGGVILVTTKRGRAGKTVISYDAYYANAKVLGKYNIYDGAGYAKLKADAATYNTASPGTSAYPITPAEQAALTAGVSTDWQDLIYRTAPTQSHQLTVSGGGDATQFNIGAGFYRQDGIIVNQYFDRADLRTTIDHRISSRVKIGLNSINTLRYTSLPGGGGVPGGLVRTTPLAPLKNDDGTVNLFPQIGSIDAAAVSPYTLITKASSIYDRTRRYSTFNSFYGEVNILNGLKYRLNVGLNFIQENGNTYNGTLTYVNGNSSLNNASLYNNEQWNYNVQNLLYYNKTFKKHRIDFTALYEITKDHNKNSNFATTGVPTDYILNSNFNLASGAITSGGSFSEQGLLSYMARFAYSYDDRYMVTLTARRDGASSLAPGHQWFTYPSIGLGWNISNEAFMKNITLVNNLKIRGGFGISGNRNVGAYATLGGLTSTAYNFGSGGQLAYTVTSLPNPNLGWQSTAQTDIGLDITILNNRITANIDVYQQKTKDILLQVSLPPSSGTGSTFQNLGKTESKGIEINLSTINIQTKGGFTWSTDFSFAVNREKITQLTNASQLSDPGNGWFVGQPLNVIYDVKKIGIWQTEDKTNGTLAKQTSPVQFPGQIRAQDVNGDGIINANDRQILGDFQPKWVGGFTTRFAYKAFDLSVIFYARMGMKVLLPYFTADGGAAGFAFFNQGRVNQLKTNYWTPTNPTNEFPAPDASTDRLLFGSTLGYYDGSFIKCRSINLGYVLPTKLINKIGLSSLRVYANATNPFIVYSPIVRDHLALDPEGNGYGGSVNNTGGNAAVTNRAVSVNLNNPSYRQFTVGVNAKF</sequence>
<dbReference type="Pfam" id="PF13715">
    <property type="entry name" value="CarbopepD_reg_2"/>
    <property type="match status" value="1"/>
</dbReference>
<dbReference type="Gene3D" id="2.60.40.1120">
    <property type="entry name" value="Carboxypeptidase-like, regulatory domain"/>
    <property type="match status" value="1"/>
</dbReference>
<evidence type="ECO:0000313" key="11">
    <source>
        <dbReference type="Proteomes" id="UP000286701"/>
    </source>
</evidence>
<evidence type="ECO:0000256" key="5">
    <source>
        <dbReference type="ARBA" id="ARBA00023136"/>
    </source>
</evidence>
<dbReference type="Gene3D" id="2.170.130.10">
    <property type="entry name" value="TonB-dependent receptor, plug domain"/>
    <property type="match status" value="1"/>
</dbReference>
<dbReference type="Gene3D" id="2.40.170.20">
    <property type="entry name" value="TonB-dependent receptor, beta-barrel domain"/>
    <property type="match status" value="1"/>
</dbReference>
<gene>
    <name evidence="10" type="ORF">EPL05_08180</name>
</gene>
<keyword evidence="6 7" id="KW-0998">Cell outer membrane</keyword>
<evidence type="ECO:0000256" key="6">
    <source>
        <dbReference type="ARBA" id="ARBA00023237"/>
    </source>
</evidence>
<protein>
    <submittedName>
        <fullName evidence="10">TonB-dependent receptor</fullName>
    </submittedName>
</protein>
<dbReference type="AlphaFoldDB" id="A0A3S4YFG6"/>
<dbReference type="PROSITE" id="PS52016">
    <property type="entry name" value="TONB_DEPENDENT_REC_3"/>
    <property type="match status" value="1"/>
</dbReference>
<keyword evidence="2 7" id="KW-0813">Transport</keyword>
<accession>A0A3S4YFG6</accession>
<dbReference type="InterPro" id="IPR008969">
    <property type="entry name" value="CarboxyPept-like_regulatory"/>
</dbReference>
<dbReference type="EMBL" id="SBIW01000003">
    <property type="protein sequence ID" value="RWY54021.1"/>
    <property type="molecule type" value="Genomic_DNA"/>
</dbReference>
<dbReference type="OrthoDB" id="9768177at2"/>
<keyword evidence="3 7" id="KW-1134">Transmembrane beta strand</keyword>
<dbReference type="GO" id="GO:0009279">
    <property type="term" value="C:cell outer membrane"/>
    <property type="evidence" value="ECO:0007669"/>
    <property type="project" value="UniProtKB-SubCell"/>
</dbReference>
<keyword evidence="4 7" id="KW-0812">Transmembrane</keyword>
<evidence type="ECO:0000313" key="10">
    <source>
        <dbReference type="EMBL" id="RWY54021.1"/>
    </source>
</evidence>
<evidence type="ECO:0000256" key="2">
    <source>
        <dbReference type="ARBA" id="ARBA00022448"/>
    </source>
</evidence>
<feature type="domain" description="TonB-dependent receptor plug" evidence="9">
    <location>
        <begin position="122"/>
        <end position="234"/>
    </location>
</feature>